<evidence type="ECO:0000313" key="1">
    <source>
        <dbReference type="EMBL" id="RHZ75760.1"/>
    </source>
</evidence>
<dbReference type="Proteomes" id="UP000266861">
    <property type="component" value="Unassembled WGS sequence"/>
</dbReference>
<accession>A0A397ISV0</accession>
<reference evidence="1 2" key="1">
    <citation type="submission" date="2018-08" db="EMBL/GenBank/DDBJ databases">
        <title>Genome and evolution of the arbuscular mycorrhizal fungus Diversispora epigaea (formerly Glomus versiforme) and its bacterial endosymbionts.</title>
        <authorList>
            <person name="Sun X."/>
            <person name="Fei Z."/>
            <person name="Harrison M."/>
        </authorList>
    </citation>
    <scope>NUCLEOTIDE SEQUENCE [LARGE SCALE GENOMIC DNA]</scope>
    <source>
        <strain evidence="1 2">IT104</strain>
    </source>
</reference>
<evidence type="ECO:0000313" key="2">
    <source>
        <dbReference type="Proteomes" id="UP000266861"/>
    </source>
</evidence>
<proteinExistence type="predicted"/>
<keyword evidence="2" id="KW-1185">Reference proteome</keyword>
<dbReference type="EMBL" id="PQFF01000196">
    <property type="protein sequence ID" value="RHZ75760.1"/>
    <property type="molecule type" value="Genomic_DNA"/>
</dbReference>
<comment type="caution">
    <text evidence="1">The sequence shown here is derived from an EMBL/GenBank/DDBJ whole genome shotgun (WGS) entry which is preliminary data.</text>
</comment>
<protein>
    <submittedName>
        <fullName evidence="1">Uncharacterized protein</fullName>
    </submittedName>
</protein>
<organism evidence="1 2">
    <name type="scientific">Diversispora epigaea</name>
    <dbReference type="NCBI Taxonomy" id="1348612"/>
    <lineage>
        <taxon>Eukaryota</taxon>
        <taxon>Fungi</taxon>
        <taxon>Fungi incertae sedis</taxon>
        <taxon>Mucoromycota</taxon>
        <taxon>Glomeromycotina</taxon>
        <taxon>Glomeromycetes</taxon>
        <taxon>Diversisporales</taxon>
        <taxon>Diversisporaceae</taxon>
        <taxon>Diversispora</taxon>
    </lineage>
</organism>
<dbReference type="AlphaFoldDB" id="A0A397ISV0"/>
<sequence>MEGLELDAFFRHHRIARAQHRLHNTSWYKDINKLEDIVIGKKDVYVSLTEFIFLSEKTYRLNCWGNNQRGIPIVTVKA</sequence>
<name>A0A397ISV0_9GLOM</name>
<gene>
    <name evidence="1" type="ORF">Glove_209g116</name>
</gene>